<reference evidence="9" key="1">
    <citation type="journal article" date="2014" name="Int. J. Syst. Evol. Microbiol.">
        <title>Complete genome sequence of Corynebacterium casei LMG S-19264T (=DSM 44701T), isolated from a smear-ripened cheese.</title>
        <authorList>
            <consortium name="US DOE Joint Genome Institute (JGI-PGF)"/>
            <person name="Walter F."/>
            <person name="Albersmeier A."/>
            <person name="Kalinowski J."/>
            <person name="Ruckert C."/>
        </authorList>
    </citation>
    <scope>NUCLEOTIDE SEQUENCE</scope>
    <source>
        <strain evidence="9">KCTC 12870</strain>
    </source>
</reference>
<name>A0A8J3GCX7_9BACT</name>
<dbReference type="AlphaFoldDB" id="A0A8J3GCX7"/>
<dbReference type="RefSeq" id="WP_189514361.1">
    <property type="nucleotide sequence ID" value="NZ_BMXG01000010.1"/>
</dbReference>
<evidence type="ECO:0000256" key="5">
    <source>
        <dbReference type="ARBA" id="ARBA00022989"/>
    </source>
</evidence>
<dbReference type="GO" id="GO:0022857">
    <property type="term" value="F:transmembrane transporter activity"/>
    <property type="evidence" value="ECO:0007669"/>
    <property type="project" value="InterPro"/>
</dbReference>
<comment type="similarity">
    <text evidence="2 7">Belongs to the ExbD/TolR family.</text>
</comment>
<dbReference type="Proteomes" id="UP000642829">
    <property type="component" value="Unassembled WGS sequence"/>
</dbReference>
<keyword evidence="5 8" id="KW-1133">Transmembrane helix</keyword>
<evidence type="ECO:0000256" key="2">
    <source>
        <dbReference type="ARBA" id="ARBA00005811"/>
    </source>
</evidence>
<evidence type="ECO:0000256" key="4">
    <source>
        <dbReference type="ARBA" id="ARBA00022692"/>
    </source>
</evidence>
<keyword evidence="7" id="KW-0813">Transport</keyword>
<evidence type="ECO:0000256" key="6">
    <source>
        <dbReference type="ARBA" id="ARBA00023136"/>
    </source>
</evidence>
<organism evidence="9 10">
    <name type="scientific">Cerasicoccus arenae</name>
    <dbReference type="NCBI Taxonomy" id="424488"/>
    <lineage>
        <taxon>Bacteria</taxon>
        <taxon>Pseudomonadati</taxon>
        <taxon>Verrucomicrobiota</taxon>
        <taxon>Opitutia</taxon>
        <taxon>Puniceicoccales</taxon>
        <taxon>Cerasicoccaceae</taxon>
        <taxon>Cerasicoccus</taxon>
    </lineage>
</organism>
<comment type="caution">
    <text evidence="9">The sequence shown here is derived from an EMBL/GenBank/DDBJ whole genome shotgun (WGS) entry which is preliminary data.</text>
</comment>
<reference evidence="9" key="2">
    <citation type="submission" date="2020-09" db="EMBL/GenBank/DDBJ databases">
        <authorList>
            <person name="Sun Q."/>
            <person name="Kim S."/>
        </authorList>
    </citation>
    <scope>NUCLEOTIDE SEQUENCE</scope>
    <source>
        <strain evidence="9">KCTC 12870</strain>
    </source>
</reference>
<comment type="subcellular location">
    <subcellularLocation>
        <location evidence="1">Cell membrane</location>
        <topology evidence="1">Single-pass membrane protein</topology>
    </subcellularLocation>
    <subcellularLocation>
        <location evidence="7">Cell membrane</location>
        <topology evidence="7">Single-pass type II membrane protein</topology>
    </subcellularLocation>
</comment>
<gene>
    <name evidence="9" type="ORF">GCM10007047_18440</name>
</gene>
<evidence type="ECO:0000313" key="10">
    <source>
        <dbReference type="Proteomes" id="UP000642829"/>
    </source>
</evidence>
<evidence type="ECO:0000313" key="9">
    <source>
        <dbReference type="EMBL" id="GHC02222.1"/>
    </source>
</evidence>
<dbReference type="GO" id="GO:0015031">
    <property type="term" value="P:protein transport"/>
    <property type="evidence" value="ECO:0007669"/>
    <property type="project" value="UniProtKB-KW"/>
</dbReference>
<protein>
    <submittedName>
        <fullName evidence="9">Biopolymer transporter ExbD</fullName>
    </submittedName>
</protein>
<dbReference type="PANTHER" id="PTHR30558:SF13">
    <property type="entry name" value="BIOPOLYMER TRANSPORT PROTEIN EXBD2"/>
    <property type="match status" value="1"/>
</dbReference>
<evidence type="ECO:0000256" key="7">
    <source>
        <dbReference type="RuleBase" id="RU003879"/>
    </source>
</evidence>
<dbReference type="InterPro" id="IPR003400">
    <property type="entry name" value="ExbD"/>
</dbReference>
<keyword evidence="7" id="KW-0653">Protein transport</keyword>
<dbReference type="EMBL" id="BMXG01000010">
    <property type="protein sequence ID" value="GHC02222.1"/>
    <property type="molecule type" value="Genomic_DNA"/>
</dbReference>
<proteinExistence type="inferred from homology"/>
<keyword evidence="10" id="KW-1185">Reference proteome</keyword>
<evidence type="ECO:0000256" key="1">
    <source>
        <dbReference type="ARBA" id="ARBA00004162"/>
    </source>
</evidence>
<dbReference type="PANTHER" id="PTHR30558">
    <property type="entry name" value="EXBD MEMBRANE COMPONENT OF PMF-DRIVEN MACROMOLECULE IMPORT SYSTEM"/>
    <property type="match status" value="1"/>
</dbReference>
<dbReference type="Gene3D" id="3.30.420.270">
    <property type="match status" value="1"/>
</dbReference>
<keyword evidence="4 7" id="KW-0812">Transmembrane</keyword>
<keyword evidence="6 8" id="KW-0472">Membrane</keyword>
<dbReference type="Pfam" id="PF02472">
    <property type="entry name" value="ExbD"/>
    <property type="match status" value="1"/>
</dbReference>
<evidence type="ECO:0000256" key="3">
    <source>
        <dbReference type="ARBA" id="ARBA00022475"/>
    </source>
</evidence>
<feature type="transmembrane region" description="Helical" evidence="8">
    <location>
        <begin position="20"/>
        <end position="39"/>
    </location>
</feature>
<dbReference type="GO" id="GO:0005886">
    <property type="term" value="C:plasma membrane"/>
    <property type="evidence" value="ECO:0007669"/>
    <property type="project" value="UniProtKB-SubCell"/>
</dbReference>
<sequence>MARRSLLSEHEETTEINLSSMIDCIFILLIFFIVTTVFVEETGLEVNKPDAGSPSDNDEENEVVMLEITSSNKVLINGEEIPISQVKTKVKEGMKNSETPVSIRAHEGSRHGVLISVWDEATLGGAQQLSFTTTN</sequence>
<evidence type="ECO:0000256" key="8">
    <source>
        <dbReference type="SAM" id="Phobius"/>
    </source>
</evidence>
<keyword evidence="3" id="KW-1003">Cell membrane</keyword>
<accession>A0A8J3GCX7</accession>